<dbReference type="SFLD" id="SFLDG01114">
    <property type="entry name" value="phosphomethylpyrimidine_syntha"/>
    <property type="match status" value="1"/>
</dbReference>
<proteinExistence type="inferred from homology"/>
<evidence type="ECO:0000256" key="11">
    <source>
        <dbReference type="ARBA" id="ARBA00061427"/>
    </source>
</evidence>
<dbReference type="PANTHER" id="PTHR30557:SF1">
    <property type="entry name" value="PHOSPHOMETHYLPYRIMIDINE SYNTHASE, CHLOROPLASTIC"/>
    <property type="match status" value="1"/>
</dbReference>
<dbReference type="EC" id="4.1.99.17" evidence="12"/>
<dbReference type="SFLD" id="SFLDF00407">
    <property type="entry name" value="phosphomethylpyrimidine_syntha"/>
    <property type="match status" value="1"/>
</dbReference>
<dbReference type="GO" id="GO:0046872">
    <property type="term" value="F:metal ion binding"/>
    <property type="evidence" value="ECO:0007669"/>
    <property type="project" value="UniProtKB-KW"/>
</dbReference>
<evidence type="ECO:0000256" key="12">
    <source>
        <dbReference type="NCBIfam" id="TIGR00190"/>
    </source>
</evidence>
<dbReference type="SFLD" id="SFLDS00113">
    <property type="entry name" value="Radical_SAM_Phosphomethylpyrim"/>
    <property type="match status" value="1"/>
</dbReference>
<keyword evidence="7" id="KW-0408">Iron</keyword>
<keyword evidence="9" id="KW-0456">Lyase</keyword>
<dbReference type="GO" id="GO:0009228">
    <property type="term" value="P:thiamine biosynthetic process"/>
    <property type="evidence" value="ECO:0007669"/>
    <property type="project" value="UniProtKB-UniRule"/>
</dbReference>
<dbReference type="Gene3D" id="3.20.20.540">
    <property type="entry name" value="Radical SAM ThiC family, central domain"/>
    <property type="match status" value="1"/>
</dbReference>
<dbReference type="InterPro" id="IPR038521">
    <property type="entry name" value="ThiC/Bza_core_dom"/>
</dbReference>
<gene>
    <name evidence="13" type="ORF">DBT_1711</name>
</gene>
<keyword evidence="3" id="KW-0004">4Fe-4S</keyword>
<dbReference type="PATRIC" id="fig|1156395.6.peg.1727"/>
<evidence type="ECO:0000256" key="3">
    <source>
        <dbReference type="ARBA" id="ARBA00022485"/>
    </source>
</evidence>
<comment type="subunit">
    <text evidence="2">Homodimer.</text>
</comment>
<name>A0A1B9F4R1_9BACT</name>
<organism evidence="13 14">
    <name type="scientific">Dissulfuribacter thermophilus</name>
    <dbReference type="NCBI Taxonomy" id="1156395"/>
    <lineage>
        <taxon>Bacteria</taxon>
        <taxon>Pseudomonadati</taxon>
        <taxon>Thermodesulfobacteriota</taxon>
        <taxon>Dissulfuribacteria</taxon>
        <taxon>Dissulfuribacterales</taxon>
        <taxon>Dissulfuribacteraceae</taxon>
        <taxon>Dissulfuribacter</taxon>
    </lineage>
</organism>
<keyword evidence="6" id="KW-0862">Zinc</keyword>
<dbReference type="NCBIfam" id="TIGR00190">
    <property type="entry name" value="thiC"/>
    <property type="match status" value="1"/>
</dbReference>
<dbReference type="AlphaFoldDB" id="A0A1B9F4R1"/>
<evidence type="ECO:0000313" key="14">
    <source>
        <dbReference type="Proteomes" id="UP000093080"/>
    </source>
</evidence>
<comment type="caution">
    <text evidence="13">The sequence shown here is derived from an EMBL/GenBank/DDBJ whole genome shotgun (WGS) entry which is preliminary data.</text>
</comment>
<dbReference type="PANTHER" id="PTHR30557">
    <property type="entry name" value="THIAMINE BIOSYNTHESIS PROTEIN THIC"/>
    <property type="match status" value="1"/>
</dbReference>
<evidence type="ECO:0000256" key="8">
    <source>
        <dbReference type="ARBA" id="ARBA00023014"/>
    </source>
</evidence>
<protein>
    <recommendedName>
        <fullName evidence="12">Phosphomethylpyrimidine synthase</fullName>
        <ecNumber evidence="12">4.1.99.17</ecNumber>
    </recommendedName>
</protein>
<evidence type="ECO:0000256" key="9">
    <source>
        <dbReference type="ARBA" id="ARBA00023239"/>
    </source>
</evidence>
<keyword evidence="8" id="KW-0411">Iron-sulfur</keyword>
<evidence type="ECO:0000256" key="2">
    <source>
        <dbReference type="ARBA" id="ARBA00011738"/>
    </source>
</evidence>
<dbReference type="Pfam" id="PF01964">
    <property type="entry name" value="ThiC_Rad_SAM"/>
    <property type="match status" value="1"/>
</dbReference>
<comment type="cofactor">
    <cofactor evidence="1">
        <name>[4Fe-4S] cluster</name>
        <dbReference type="ChEBI" id="CHEBI:49883"/>
    </cofactor>
</comment>
<keyword evidence="14" id="KW-1185">Reference proteome</keyword>
<dbReference type="Proteomes" id="UP000093080">
    <property type="component" value="Unassembled WGS sequence"/>
</dbReference>
<sequence length="432" mass="47245">MNKTLLQELRQGIIPEWLNQLAEKEEISLNNLVDNILKGEAVVLGHRTNRGPMVVGKGVKTKVNANIGASTLTSNLETELRKLKAALKAKADAVMDLSLAENIKEIRKKILASSPVPVGTVPIYEEATLARTKRGATVRLDADEFFTVIEDQMKDGVDFVTVHCGVTKRLVEKLSEKPRLAGIVSRGGAITAAYIKHTGNENPLYEYYDRLLDIAEKYDCVLSLGDGMRPGAINDASDFFEVGEQEILGELQKRAFERGVMTMIEGPGHVPLHLVAESVKRIKALTNNAPLYLLGPLVTDIAPGYDHITSAIGAAVAGMSGADFICYVTPSEHLGLPSEQDVFDGVIASRIAAHAADITKGLESAIKWDEELSIARRDLDWDRQIALSIDPEKARRIRKERSGEGACTMCGEYCVFLVLKDVEEINADLVKK</sequence>
<evidence type="ECO:0000313" key="13">
    <source>
        <dbReference type="EMBL" id="OCC14916.1"/>
    </source>
</evidence>
<evidence type="ECO:0000256" key="10">
    <source>
        <dbReference type="ARBA" id="ARBA00052156"/>
    </source>
</evidence>
<comment type="catalytic activity">
    <reaction evidence="10">
        <text>5-amino-1-(5-phospho-beta-D-ribosyl)imidazole + AH2 + S-adenosyl-L-methionine = 5-hydroxybenzimidazole + 5'-deoxyadenosine + formate + L-methionine + A + NH4(+) + phosphate + 2 H(+)</text>
        <dbReference type="Rhea" id="RHEA:53504"/>
        <dbReference type="ChEBI" id="CHEBI:13193"/>
        <dbReference type="ChEBI" id="CHEBI:15378"/>
        <dbReference type="ChEBI" id="CHEBI:15740"/>
        <dbReference type="ChEBI" id="CHEBI:17319"/>
        <dbReference type="ChEBI" id="CHEBI:17499"/>
        <dbReference type="ChEBI" id="CHEBI:28938"/>
        <dbReference type="ChEBI" id="CHEBI:43474"/>
        <dbReference type="ChEBI" id="CHEBI:57844"/>
        <dbReference type="ChEBI" id="CHEBI:59789"/>
        <dbReference type="ChEBI" id="CHEBI:137404"/>
        <dbReference type="ChEBI" id="CHEBI:137981"/>
        <dbReference type="EC" id="4.1.99.23"/>
    </reaction>
</comment>
<dbReference type="InterPro" id="IPR002817">
    <property type="entry name" value="ThiC/BzaA/B"/>
</dbReference>
<evidence type="ECO:0000256" key="7">
    <source>
        <dbReference type="ARBA" id="ARBA00023004"/>
    </source>
</evidence>
<evidence type="ECO:0000256" key="5">
    <source>
        <dbReference type="ARBA" id="ARBA00022723"/>
    </source>
</evidence>
<dbReference type="GO" id="GO:0070284">
    <property type="term" value="F:phosphomethylpyrimidine synthase activity"/>
    <property type="evidence" value="ECO:0007669"/>
    <property type="project" value="UniProtKB-EC"/>
</dbReference>
<dbReference type="FunFam" id="3.20.20.540:FF:000001">
    <property type="entry name" value="Phosphomethylpyrimidine synthase"/>
    <property type="match status" value="1"/>
</dbReference>
<dbReference type="STRING" id="1156395.DBT_1711"/>
<evidence type="ECO:0000256" key="1">
    <source>
        <dbReference type="ARBA" id="ARBA00001966"/>
    </source>
</evidence>
<keyword evidence="5" id="KW-0479">Metal-binding</keyword>
<dbReference type="OrthoDB" id="9805897at2"/>
<reference evidence="13 14" key="1">
    <citation type="submission" date="2016-06" db="EMBL/GenBank/DDBJ databases">
        <title>Respiratory ammonification of nitrate coupled to the oxidation of elemental sulfur in deep-sea autotrophic thermophilic bacteria.</title>
        <authorList>
            <person name="Slobodkina G.B."/>
            <person name="Mardanov A.V."/>
            <person name="Ravin N.V."/>
            <person name="Frolova A.A."/>
            <person name="Viryasiv M.B."/>
            <person name="Chernyh N.A."/>
            <person name="Bonch-Osmolovskaya E.A."/>
            <person name="Slobodkin A.I."/>
        </authorList>
    </citation>
    <scope>NUCLEOTIDE SEQUENCE [LARGE SCALE GENOMIC DNA]</scope>
    <source>
        <strain evidence="13 14">S69</strain>
    </source>
</reference>
<accession>A0A1B9F4R1</accession>
<dbReference type="EMBL" id="MAGO01000008">
    <property type="protein sequence ID" value="OCC14916.1"/>
    <property type="molecule type" value="Genomic_DNA"/>
</dbReference>
<dbReference type="RefSeq" id="WP_067618984.1">
    <property type="nucleotide sequence ID" value="NZ_MAGO01000008.1"/>
</dbReference>
<evidence type="ECO:0000256" key="4">
    <source>
        <dbReference type="ARBA" id="ARBA00022691"/>
    </source>
</evidence>
<dbReference type="Gene3D" id="6.10.250.620">
    <property type="match status" value="1"/>
</dbReference>
<evidence type="ECO:0000256" key="6">
    <source>
        <dbReference type="ARBA" id="ARBA00022833"/>
    </source>
</evidence>
<dbReference type="NCBIfam" id="NF009895">
    <property type="entry name" value="PRK13352.1"/>
    <property type="match status" value="1"/>
</dbReference>
<dbReference type="GO" id="GO:0051539">
    <property type="term" value="F:4 iron, 4 sulfur cluster binding"/>
    <property type="evidence" value="ECO:0007669"/>
    <property type="project" value="UniProtKB-KW"/>
</dbReference>
<comment type="similarity">
    <text evidence="11">Belongs to the ThiC family. 5-hydroxybenzimidazole synthase subfamily.</text>
</comment>
<keyword evidence="4" id="KW-0949">S-adenosyl-L-methionine</keyword>